<reference evidence="8" key="2">
    <citation type="submission" date="2025-09" db="UniProtKB">
        <authorList>
            <consortium name="Ensembl"/>
        </authorList>
    </citation>
    <scope>IDENTIFICATION</scope>
</reference>
<feature type="region of interest" description="Disordered" evidence="6">
    <location>
        <begin position="275"/>
        <end position="470"/>
    </location>
</feature>
<dbReference type="Ensembl" id="ENSPKIT00000035491.1">
    <property type="protein sequence ID" value="ENSPKIP00000018661.1"/>
    <property type="gene ID" value="ENSPKIG00000004143.1"/>
</dbReference>
<feature type="compositionally biased region" description="Pro residues" evidence="6">
    <location>
        <begin position="444"/>
        <end position="455"/>
    </location>
</feature>
<dbReference type="Proteomes" id="UP000261540">
    <property type="component" value="Unplaced"/>
</dbReference>
<dbReference type="GO" id="GO:0003682">
    <property type="term" value="F:chromatin binding"/>
    <property type="evidence" value="ECO:0007669"/>
    <property type="project" value="TreeGrafter"/>
</dbReference>
<feature type="compositionally biased region" description="Low complexity" evidence="6">
    <location>
        <begin position="104"/>
        <end position="135"/>
    </location>
</feature>
<keyword evidence="4" id="KW-0804">Transcription</keyword>
<dbReference type="InterPro" id="IPR023779">
    <property type="entry name" value="Chromodomain_CS"/>
</dbReference>
<feature type="compositionally biased region" description="Pro residues" evidence="6">
    <location>
        <begin position="514"/>
        <end position="526"/>
    </location>
</feature>
<dbReference type="SUPFAM" id="SSF54160">
    <property type="entry name" value="Chromo domain-like"/>
    <property type="match status" value="1"/>
</dbReference>
<feature type="compositionally biased region" description="Basic residues" evidence="6">
    <location>
        <begin position="415"/>
        <end position="431"/>
    </location>
</feature>
<organism evidence="8 9">
    <name type="scientific">Paramormyrops kingsleyae</name>
    <dbReference type="NCBI Taxonomy" id="1676925"/>
    <lineage>
        <taxon>Eukaryota</taxon>
        <taxon>Metazoa</taxon>
        <taxon>Chordata</taxon>
        <taxon>Craniata</taxon>
        <taxon>Vertebrata</taxon>
        <taxon>Euteleostomi</taxon>
        <taxon>Actinopterygii</taxon>
        <taxon>Neopterygii</taxon>
        <taxon>Teleostei</taxon>
        <taxon>Osteoglossocephala</taxon>
        <taxon>Osteoglossomorpha</taxon>
        <taxon>Osteoglossiformes</taxon>
        <taxon>Mormyridae</taxon>
        <taxon>Paramormyrops</taxon>
    </lineage>
</organism>
<feature type="compositionally biased region" description="Basic residues" evidence="6">
    <location>
        <begin position="144"/>
        <end position="161"/>
    </location>
</feature>
<evidence type="ECO:0000256" key="5">
    <source>
        <dbReference type="ARBA" id="ARBA00023242"/>
    </source>
</evidence>
<feature type="compositionally biased region" description="Basic and acidic residues" evidence="6">
    <location>
        <begin position="492"/>
        <end position="501"/>
    </location>
</feature>
<dbReference type="Pfam" id="PF00385">
    <property type="entry name" value="Chromo"/>
    <property type="match status" value="1"/>
</dbReference>
<dbReference type="PROSITE" id="PS00598">
    <property type="entry name" value="CHROMO_1"/>
    <property type="match status" value="1"/>
</dbReference>
<dbReference type="SMART" id="SM00298">
    <property type="entry name" value="CHROMO"/>
    <property type="match status" value="1"/>
</dbReference>
<feature type="region of interest" description="Disordered" evidence="6">
    <location>
        <begin position="492"/>
        <end position="526"/>
    </location>
</feature>
<keyword evidence="2" id="KW-0678">Repressor</keyword>
<feature type="compositionally biased region" description="Low complexity" evidence="6">
    <location>
        <begin position="354"/>
        <end position="369"/>
    </location>
</feature>
<dbReference type="Pfam" id="PF17218">
    <property type="entry name" value="CBX7_C"/>
    <property type="match status" value="1"/>
</dbReference>
<name>A0A3B3RLR7_9TELE</name>
<feature type="region of interest" description="Disordered" evidence="6">
    <location>
        <begin position="84"/>
        <end position="185"/>
    </location>
</feature>
<keyword evidence="9" id="KW-1185">Reference proteome</keyword>
<dbReference type="PROSITE" id="PS50013">
    <property type="entry name" value="CHROMO_2"/>
    <property type="match status" value="1"/>
</dbReference>
<comment type="subcellular location">
    <subcellularLocation>
        <location evidence="1">Nucleus</location>
    </subcellularLocation>
</comment>
<keyword evidence="3" id="KW-0805">Transcription regulation</keyword>
<evidence type="ECO:0000313" key="9">
    <source>
        <dbReference type="Proteomes" id="UP000261540"/>
    </source>
</evidence>
<sequence length="526" mass="55936">MELSAVGDRIFAAESIIKRRVRKGRIEYLVKWKGWAIKYSTWEPEENILDGRLIAGFEQKERERELYGPKKRGPKPKNFVLKARAQAAETRGPSRVPDVRLRQSTGSSSRPSTSSAPSSSMSSSSTSSSSSAPTPKLHSGAASHKLKKDIRRCHRMSRRPLPRPDPLASGSAGGPFPSRPPVSPFSETVRILNRKVKPRETKRGRIILNLKVIDKTPQPPTSRGRPNIPSRNRIIGKRLNEVSYRGLQPPVKLPGFPMYGKPFGVQQVSSDVGRLRAGTGNSTRSCGGAGNSGPGSSNRNSASETHGGTAEPPVSQYQAPPSPSSSGGVDSSPPSPGQAPPTPSEAPPQSLHVSAASASPPKLSPQASSEPEDALGLQPGPQPASYLPSCPSPSSSPSSSEDDDEAAVDLSAPRITKRRPRGRPQRRRRPNRATAPGTSSPDPDSSPPLLSPEPPRAVLEGDPDWHPEMAPCCADVVVTDVTTNLLTVTIKEFCRPPELDKSGPASPSSGATAPPSPTPSTPHPKP</sequence>
<dbReference type="InterPro" id="IPR023780">
    <property type="entry name" value="Chromo_domain"/>
</dbReference>
<dbReference type="Gene3D" id="2.40.50.40">
    <property type="match status" value="1"/>
</dbReference>
<dbReference type="PANTHER" id="PTHR46389">
    <property type="entry name" value="POLYCOMB GROUP PROTEIN PC"/>
    <property type="match status" value="1"/>
</dbReference>
<dbReference type="AlphaFoldDB" id="A0A3B3RLR7"/>
<keyword evidence="5" id="KW-0539">Nucleus</keyword>
<feature type="compositionally biased region" description="Low complexity" evidence="6">
    <location>
        <begin position="294"/>
        <end position="303"/>
    </location>
</feature>
<dbReference type="FunFam" id="2.40.50.40:FF:000006">
    <property type="entry name" value="Chromobox protein homolog 7"/>
    <property type="match status" value="1"/>
</dbReference>
<feature type="domain" description="Chromo" evidence="7">
    <location>
        <begin position="11"/>
        <end position="69"/>
    </location>
</feature>
<proteinExistence type="predicted"/>
<dbReference type="CDD" id="cd18648">
    <property type="entry name" value="CD_Cbx6"/>
    <property type="match status" value="1"/>
</dbReference>
<feature type="compositionally biased region" description="Low complexity" evidence="6">
    <location>
        <begin position="502"/>
        <end position="513"/>
    </location>
</feature>
<evidence type="ECO:0000256" key="4">
    <source>
        <dbReference type="ARBA" id="ARBA00023163"/>
    </source>
</evidence>
<protein>
    <submittedName>
        <fullName evidence="8">Chromobox 6</fullName>
    </submittedName>
</protein>
<evidence type="ECO:0000256" key="3">
    <source>
        <dbReference type="ARBA" id="ARBA00023015"/>
    </source>
</evidence>
<dbReference type="InterPro" id="IPR016197">
    <property type="entry name" value="Chromo-like_dom_sf"/>
</dbReference>
<dbReference type="GO" id="GO:0000122">
    <property type="term" value="P:negative regulation of transcription by RNA polymerase II"/>
    <property type="evidence" value="ECO:0007669"/>
    <property type="project" value="TreeGrafter"/>
</dbReference>
<reference evidence="8" key="1">
    <citation type="submission" date="2025-08" db="UniProtKB">
        <authorList>
            <consortium name="Ensembl"/>
        </authorList>
    </citation>
    <scope>IDENTIFICATION</scope>
</reference>
<feature type="compositionally biased region" description="Pro residues" evidence="6">
    <location>
        <begin position="333"/>
        <end position="346"/>
    </location>
</feature>
<dbReference type="GeneTree" id="ENSGT00940000154405"/>
<dbReference type="STRING" id="1676925.ENSPKIP00000018661"/>
<evidence type="ECO:0000256" key="2">
    <source>
        <dbReference type="ARBA" id="ARBA00022491"/>
    </source>
</evidence>
<evidence type="ECO:0000259" key="7">
    <source>
        <dbReference type="PROSITE" id="PS50013"/>
    </source>
</evidence>
<dbReference type="GO" id="GO:0035102">
    <property type="term" value="C:PRC1 complex"/>
    <property type="evidence" value="ECO:0007669"/>
    <property type="project" value="TreeGrafter"/>
</dbReference>
<dbReference type="PANTHER" id="PTHR46389:SF4">
    <property type="entry name" value="CHROMOBOX PROTEIN HOMOLOG 6"/>
    <property type="match status" value="1"/>
</dbReference>
<evidence type="ECO:0000256" key="1">
    <source>
        <dbReference type="ARBA" id="ARBA00004123"/>
    </source>
</evidence>
<accession>A0A3B3RLR7</accession>
<evidence type="ECO:0000313" key="8">
    <source>
        <dbReference type="Ensembl" id="ENSPKIP00000018661.1"/>
    </source>
</evidence>
<feature type="compositionally biased region" description="Low complexity" evidence="6">
    <location>
        <begin position="388"/>
        <end position="399"/>
    </location>
</feature>
<dbReference type="InterPro" id="IPR033773">
    <property type="entry name" value="CBX7_C"/>
</dbReference>
<dbReference type="InterPro" id="IPR000953">
    <property type="entry name" value="Chromo/chromo_shadow_dom"/>
</dbReference>
<feature type="compositionally biased region" description="Low complexity" evidence="6">
    <location>
        <begin position="312"/>
        <end position="332"/>
    </location>
</feature>
<dbReference type="GO" id="GO:0000785">
    <property type="term" value="C:chromatin"/>
    <property type="evidence" value="ECO:0007669"/>
    <property type="project" value="TreeGrafter"/>
</dbReference>
<dbReference type="InterPro" id="IPR052458">
    <property type="entry name" value="PcG_PRC1-like_component"/>
</dbReference>
<dbReference type="OrthoDB" id="1918685at2759"/>
<evidence type="ECO:0000256" key="6">
    <source>
        <dbReference type="SAM" id="MobiDB-lite"/>
    </source>
</evidence>